<dbReference type="SMART" id="SM00387">
    <property type="entry name" value="HATPase_c"/>
    <property type="match status" value="1"/>
</dbReference>
<evidence type="ECO:0000259" key="8">
    <source>
        <dbReference type="PROSITE" id="PS50109"/>
    </source>
</evidence>
<dbReference type="Gene3D" id="3.30.450.20">
    <property type="entry name" value="PAS domain"/>
    <property type="match status" value="1"/>
</dbReference>
<dbReference type="OrthoDB" id="9796457at2"/>
<evidence type="ECO:0000256" key="3">
    <source>
        <dbReference type="ARBA" id="ARBA00022553"/>
    </source>
</evidence>
<dbReference type="EMBL" id="JACIES010000002">
    <property type="protein sequence ID" value="MBB4025188.1"/>
    <property type="molecule type" value="Genomic_DNA"/>
</dbReference>
<dbReference type="InterPro" id="IPR004358">
    <property type="entry name" value="Sig_transdc_His_kin-like_C"/>
</dbReference>
<feature type="domain" description="PAC" evidence="9">
    <location>
        <begin position="477"/>
        <end position="529"/>
    </location>
</feature>
<evidence type="ECO:0000256" key="2">
    <source>
        <dbReference type="ARBA" id="ARBA00012438"/>
    </source>
</evidence>
<protein>
    <recommendedName>
        <fullName evidence="2">histidine kinase</fullName>
        <ecNumber evidence="2">2.7.13.3</ecNumber>
    </recommendedName>
</protein>
<evidence type="ECO:0000259" key="9">
    <source>
        <dbReference type="PROSITE" id="PS50113"/>
    </source>
</evidence>
<dbReference type="SUPFAM" id="SSF47384">
    <property type="entry name" value="Homodimeric domain of signal transducing histidine kinase"/>
    <property type="match status" value="1"/>
</dbReference>
<dbReference type="InterPro" id="IPR003594">
    <property type="entry name" value="HATPase_dom"/>
</dbReference>
<keyword evidence="7" id="KW-1133">Transmembrane helix</keyword>
<dbReference type="Gene3D" id="1.10.287.130">
    <property type="match status" value="1"/>
</dbReference>
<dbReference type="CDD" id="cd16922">
    <property type="entry name" value="HATPase_EvgS-ArcB-TorS-like"/>
    <property type="match status" value="1"/>
</dbReference>
<keyword evidence="3" id="KW-0597">Phosphoprotein</keyword>
<accession>A0A7W6HVE4</accession>
<keyword evidence="4" id="KW-0808">Transferase</keyword>
<dbReference type="PROSITE" id="PS50109">
    <property type="entry name" value="HIS_KIN"/>
    <property type="match status" value="1"/>
</dbReference>
<evidence type="ECO:0000313" key="10">
    <source>
        <dbReference type="EMBL" id="MBB4025188.1"/>
    </source>
</evidence>
<keyword evidence="11" id="KW-1185">Reference proteome</keyword>
<dbReference type="Pfam" id="PF00512">
    <property type="entry name" value="HisKA"/>
    <property type="match status" value="1"/>
</dbReference>
<dbReference type="Pfam" id="PF02518">
    <property type="entry name" value="HATPase_c"/>
    <property type="match status" value="1"/>
</dbReference>
<comment type="catalytic activity">
    <reaction evidence="1">
        <text>ATP + protein L-histidine = ADP + protein N-phospho-L-histidine.</text>
        <dbReference type="EC" id="2.7.13.3"/>
    </reaction>
</comment>
<dbReference type="PROSITE" id="PS50113">
    <property type="entry name" value="PAC"/>
    <property type="match status" value="1"/>
</dbReference>
<dbReference type="GeneID" id="93099591"/>
<dbReference type="SUPFAM" id="SSF55785">
    <property type="entry name" value="PYP-like sensor domain (PAS domain)"/>
    <property type="match status" value="1"/>
</dbReference>
<dbReference type="InterPro" id="IPR005467">
    <property type="entry name" value="His_kinase_dom"/>
</dbReference>
<dbReference type="InterPro" id="IPR003661">
    <property type="entry name" value="HisK_dim/P_dom"/>
</dbReference>
<keyword evidence="7" id="KW-0812">Transmembrane</keyword>
<dbReference type="InterPro" id="IPR035965">
    <property type="entry name" value="PAS-like_dom_sf"/>
</dbReference>
<dbReference type="InterPro" id="IPR000700">
    <property type="entry name" value="PAS-assoc_C"/>
</dbReference>
<dbReference type="RefSeq" id="WP_151411519.1">
    <property type="nucleotide sequence ID" value="NZ_AP028155.1"/>
</dbReference>
<evidence type="ECO:0000313" key="11">
    <source>
        <dbReference type="Proteomes" id="UP000546007"/>
    </source>
</evidence>
<keyword evidence="5 10" id="KW-0418">Kinase</keyword>
<evidence type="ECO:0000256" key="7">
    <source>
        <dbReference type="SAM" id="Phobius"/>
    </source>
</evidence>
<dbReference type="InterPro" id="IPR036097">
    <property type="entry name" value="HisK_dim/P_sf"/>
</dbReference>
<evidence type="ECO:0000256" key="1">
    <source>
        <dbReference type="ARBA" id="ARBA00000085"/>
    </source>
</evidence>
<dbReference type="PRINTS" id="PR00344">
    <property type="entry name" value="BCTRLSENSOR"/>
</dbReference>
<comment type="caution">
    <text evidence="10">The sequence shown here is derived from an EMBL/GenBank/DDBJ whole genome shotgun (WGS) entry which is preliminary data.</text>
</comment>
<proteinExistence type="predicted"/>
<gene>
    <name evidence="10" type="ORF">GGR14_000960</name>
</gene>
<dbReference type="EC" id="2.7.13.3" evidence="2"/>
<evidence type="ECO:0000256" key="4">
    <source>
        <dbReference type="ARBA" id="ARBA00022679"/>
    </source>
</evidence>
<dbReference type="AlphaFoldDB" id="A0A7W6HVE4"/>
<reference evidence="10 11" key="1">
    <citation type="submission" date="2020-08" db="EMBL/GenBank/DDBJ databases">
        <title>Genomic Encyclopedia of Type Strains, Phase IV (KMG-IV): sequencing the most valuable type-strain genomes for metagenomic binning, comparative biology and taxonomic classification.</title>
        <authorList>
            <person name="Goeker M."/>
        </authorList>
    </citation>
    <scope>NUCLEOTIDE SEQUENCE [LARGE SCALE GENOMIC DNA]</scope>
    <source>
        <strain evidence="10 11">DSM 105721</strain>
    </source>
</reference>
<dbReference type="GO" id="GO:0000155">
    <property type="term" value="F:phosphorelay sensor kinase activity"/>
    <property type="evidence" value="ECO:0007669"/>
    <property type="project" value="InterPro"/>
</dbReference>
<dbReference type="PANTHER" id="PTHR43711:SF31">
    <property type="entry name" value="HISTIDINE KINASE"/>
    <property type="match status" value="1"/>
</dbReference>
<name>A0A7W6HVE4_9BACT</name>
<organism evidence="10 11">
    <name type="scientific">Butyricimonas faecihominis</name>
    <dbReference type="NCBI Taxonomy" id="1472416"/>
    <lineage>
        <taxon>Bacteria</taxon>
        <taxon>Pseudomonadati</taxon>
        <taxon>Bacteroidota</taxon>
        <taxon>Bacteroidia</taxon>
        <taxon>Bacteroidales</taxon>
        <taxon>Odoribacteraceae</taxon>
        <taxon>Butyricimonas</taxon>
    </lineage>
</organism>
<dbReference type="PANTHER" id="PTHR43711">
    <property type="entry name" value="TWO-COMPONENT HISTIDINE KINASE"/>
    <property type="match status" value="1"/>
</dbReference>
<keyword evidence="6" id="KW-0902">Two-component regulatory system</keyword>
<feature type="domain" description="Histidine kinase" evidence="8">
    <location>
        <begin position="547"/>
        <end position="760"/>
    </location>
</feature>
<dbReference type="InterPro" id="IPR050736">
    <property type="entry name" value="Sensor_HK_Regulatory"/>
</dbReference>
<dbReference type="SUPFAM" id="SSF55874">
    <property type="entry name" value="ATPase domain of HSP90 chaperone/DNA topoisomerase II/histidine kinase"/>
    <property type="match status" value="1"/>
</dbReference>
<feature type="transmembrane region" description="Helical" evidence="7">
    <location>
        <begin position="373"/>
        <end position="397"/>
    </location>
</feature>
<evidence type="ECO:0000256" key="6">
    <source>
        <dbReference type="ARBA" id="ARBA00023012"/>
    </source>
</evidence>
<dbReference type="Proteomes" id="UP000546007">
    <property type="component" value="Unassembled WGS sequence"/>
</dbReference>
<dbReference type="CDD" id="cd00082">
    <property type="entry name" value="HisKA"/>
    <property type="match status" value="1"/>
</dbReference>
<dbReference type="InterPro" id="IPR036890">
    <property type="entry name" value="HATPase_C_sf"/>
</dbReference>
<keyword evidence="7" id="KW-0472">Membrane</keyword>
<dbReference type="SMART" id="SM00388">
    <property type="entry name" value="HisKA"/>
    <property type="match status" value="1"/>
</dbReference>
<dbReference type="Gene3D" id="3.30.565.10">
    <property type="entry name" value="Histidine kinase-like ATPase, C-terminal domain"/>
    <property type="match status" value="1"/>
</dbReference>
<sequence>MLEFFIKLYRNLRYTGVLFVLLFVSWTTKGGTGEPDSRILIISSYNPETSQTARNISDFIEEYGLLGGKFSIDIENMNCKSFSEACMWEGRMKEILDKNIEKGLPKLIILLGQEAWTAYWSQDSLVTRDVPIMGGMVSRNAVLLPEEGTDLENWEAESVDVMSDNIRELEVFGFAYEYDVIANLRLILDFYSGTKHIAFITDNSYGGVSLQALVKKKMKEKFPELDLILLDGRKHTIYSISDAIARLPEKTVILLGTWRVDKNDGYFMRNATYSMMMANPKIPAFTITSIGMGHWAVGGCVPKYRTVGKDMAKQALALERQHDSTVLAGMQIIPNEYCFDYAKLCSEGFLNKAEVKNAVLYNKKLSYFEEYKYQIIGVFLAFLVLLFGFFLALYFYFRTKRFRDALWQAQKDNILILNNVNSGIKFINPDFTIKWHNGIDYDVDPEKIKSSKGQVCYKVLRGLDEPCSFCPAVMAMKTGKVADVVVKHGNYYVYMLANPVFDDDNNLLGVVVRMEDMTKQKQAELELRKAKEKAEESDRLKSAFLANMSHEIRTPLNAIVGFSGVLTSDDCDAESRHEYVAIIQKNSDLLLRLINDILDISRLETGRLKLSYEEVEIVSLCQSVLATTSYGKRDVVEYVFQTPCEEFILETDVQRLQQILINLLSNANKFTEQGSITLGIEINEEQDCVYFSVTDTGRGIPEDKQKKVFERFEKLDEYVQGTGLGLAICKLTITMMGGDIWVDGDYKEGARFVVRHPLHLDPLSEE</sequence>
<evidence type="ECO:0000256" key="5">
    <source>
        <dbReference type="ARBA" id="ARBA00022777"/>
    </source>
</evidence>